<dbReference type="OrthoDB" id="42298at2157"/>
<evidence type="ECO:0000313" key="2">
    <source>
        <dbReference type="Proteomes" id="UP000823736"/>
    </source>
</evidence>
<evidence type="ECO:0000313" key="1">
    <source>
        <dbReference type="EMBL" id="MBP1986606.1"/>
    </source>
</evidence>
<dbReference type="EMBL" id="JAGGLC010000002">
    <property type="protein sequence ID" value="MBP1986606.1"/>
    <property type="molecule type" value="Genomic_DNA"/>
</dbReference>
<organism evidence="1 2">
    <name type="scientific">Halolamina salifodinae</name>
    <dbReference type="NCBI Taxonomy" id="1202767"/>
    <lineage>
        <taxon>Archaea</taxon>
        <taxon>Methanobacteriati</taxon>
        <taxon>Methanobacteriota</taxon>
        <taxon>Stenosarchaea group</taxon>
        <taxon>Halobacteria</taxon>
        <taxon>Halobacteriales</taxon>
        <taxon>Haloferacaceae</taxon>
    </lineage>
</organism>
<keyword evidence="2" id="KW-1185">Reference proteome</keyword>
<dbReference type="Proteomes" id="UP000823736">
    <property type="component" value="Unassembled WGS sequence"/>
</dbReference>
<dbReference type="Pfam" id="PF05107">
    <property type="entry name" value="Cas_Cas7"/>
    <property type="match status" value="1"/>
</dbReference>
<dbReference type="AlphaFoldDB" id="A0A8T4GUP1"/>
<dbReference type="InterPro" id="IPR006482">
    <property type="entry name" value="Cas7_Csh2/Csh2"/>
</dbReference>
<dbReference type="RefSeq" id="WP_209490904.1">
    <property type="nucleotide sequence ID" value="NZ_JAGGLC010000002.1"/>
</dbReference>
<protein>
    <submittedName>
        <fullName evidence="1">CRISPR-associated protein Csh2</fullName>
    </submittedName>
</protein>
<name>A0A8T4GUP1_9EURY</name>
<dbReference type="NCBIfam" id="TIGR02590">
    <property type="entry name" value="cas_Csh2"/>
    <property type="match status" value="1"/>
</dbReference>
<dbReference type="InterPro" id="IPR013419">
    <property type="entry name" value="CRISPR-assoc_prot_Cas7/Csh2"/>
</dbReference>
<accession>A0A8T4GUP1</accession>
<sequence length="373" mass="41914">MTDDTYADDSYDPVTNRSEIVFCYDAVDANPNGNPLSGANRPRIDPETQQAIVTDVRLKRYLRDQLDDDGHGVYVRNVKNEAGKQSSREDLLADRMRDLDPDDWDLGDLDDEEEAELREDVFGAFLDASADVRYFGATMSVDMKGSYEGFEDYLPDHFTGPVQFSPGKTLHPVTENEEYNSLTSVIATGEGKEQGGFDLDDHRIQYGFITFHGLVDEHGAADTKLSIADIERLDTLTWRSIKNQTISRSKVGQEPRLYLRVEYEDESFHLGGLTRDLDIDEDRSVPVDQLRNVRDFTLDASDLVSRLGRHSDRIAKIRVVASDVLDVTVDGETHTAGDEPGEHGFYDALREKVGEDTVEVVDVYDEAAETMPE</sequence>
<dbReference type="GO" id="GO:0043571">
    <property type="term" value="P:maintenance of CRISPR repeat elements"/>
    <property type="evidence" value="ECO:0007669"/>
    <property type="project" value="InterPro"/>
</dbReference>
<proteinExistence type="predicted"/>
<comment type="caution">
    <text evidence="1">The sequence shown here is derived from an EMBL/GenBank/DDBJ whole genome shotgun (WGS) entry which is preliminary data.</text>
</comment>
<reference evidence="1" key="1">
    <citation type="submission" date="2021-03" db="EMBL/GenBank/DDBJ databases">
        <title>Genomic Encyclopedia of Type Strains, Phase IV (KMG-IV): sequencing the most valuable type-strain genomes for metagenomic binning, comparative biology and taxonomic classification.</title>
        <authorList>
            <person name="Goeker M."/>
        </authorList>
    </citation>
    <scope>NUCLEOTIDE SEQUENCE</scope>
    <source>
        <strain evidence="1">DSM 26232</strain>
    </source>
</reference>
<gene>
    <name evidence="1" type="ORF">J2753_001100</name>
</gene>